<dbReference type="EMBL" id="CAJNDS010002442">
    <property type="protein sequence ID" value="CAE7476872.1"/>
    <property type="molecule type" value="Genomic_DNA"/>
</dbReference>
<protein>
    <submittedName>
        <fullName evidence="2">Uncharacterized protein</fullName>
    </submittedName>
</protein>
<gene>
    <name evidence="2" type="ORF">SNAT2548_LOCUS26788</name>
</gene>
<keyword evidence="3" id="KW-1185">Reference proteome</keyword>
<comment type="caution">
    <text evidence="2">The sequence shown here is derived from an EMBL/GenBank/DDBJ whole genome shotgun (WGS) entry which is preliminary data.</text>
</comment>
<dbReference type="Proteomes" id="UP000604046">
    <property type="component" value="Unassembled WGS sequence"/>
</dbReference>
<evidence type="ECO:0000256" key="1">
    <source>
        <dbReference type="SAM" id="Coils"/>
    </source>
</evidence>
<organism evidence="2 3">
    <name type="scientific">Symbiodinium natans</name>
    <dbReference type="NCBI Taxonomy" id="878477"/>
    <lineage>
        <taxon>Eukaryota</taxon>
        <taxon>Sar</taxon>
        <taxon>Alveolata</taxon>
        <taxon>Dinophyceae</taxon>
        <taxon>Suessiales</taxon>
        <taxon>Symbiodiniaceae</taxon>
        <taxon>Symbiodinium</taxon>
    </lineage>
</organism>
<evidence type="ECO:0000313" key="2">
    <source>
        <dbReference type="EMBL" id="CAE7476872.1"/>
    </source>
</evidence>
<reference evidence="2" key="1">
    <citation type="submission" date="2021-02" db="EMBL/GenBank/DDBJ databases">
        <authorList>
            <person name="Dougan E. K."/>
            <person name="Rhodes N."/>
            <person name="Thang M."/>
            <person name="Chan C."/>
        </authorList>
    </citation>
    <scope>NUCLEOTIDE SEQUENCE</scope>
</reference>
<dbReference type="OrthoDB" id="443235at2759"/>
<name>A0A812SIS8_9DINO</name>
<proteinExistence type="predicted"/>
<evidence type="ECO:0000313" key="3">
    <source>
        <dbReference type="Proteomes" id="UP000604046"/>
    </source>
</evidence>
<feature type="coiled-coil region" evidence="1">
    <location>
        <begin position="11"/>
        <end position="66"/>
    </location>
</feature>
<sequence length="141" mass="16028">MIYVVVLRKVQSELRRQVATANAAAEALRDEVVACEEAVAMERQRSLRLEAELRESRDELADQKARVQAWTGDFGAAFRWHLSKLRRLWQREVVVDVTGLNVLLRQRTPLPPCPARTTMAASSALTWMETYLFALKMVGEG</sequence>
<accession>A0A812SIS8</accession>
<dbReference type="AlphaFoldDB" id="A0A812SIS8"/>
<keyword evidence="1" id="KW-0175">Coiled coil</keyword>